<evidence type="ECO:0000256" key="1">
    <source>
        <dbReference type="SAM" id="Phobius"/>
    </source>
</evidence>
<keyword evidence="1" id="KW-0472">Membrane</keyword>
<dbReference type="KEGG" id="bpdz:BBN53_15855"/>
<dbReference type="EMBL" id="CYTV01000009">
    <property type="protein sequence ID" value="CUI97264.1"/>
    <property type="molecule type" value="Genomic_DNA"/>
</dbReference>
<name>A0A0J6C284_9BORD</name>
<dbReference type="Proteomes" id="UP000053096">
    <property type="component" value="Unassembled WGS sequence"/>
</dbReference>
<gene>
    <name evidence="2" type="ORF">BBN53_15855</name>
    <name evidence="3" type="ORF">ERS370011_03129</name>
</gene>
<evidence type="ECO:0000313" key="5">
    <source>
        <dbReference type="Proteomes" id="UP000092950"/>
    </source>
</evidence>
<keyword evidence="5" id="KW-1185">Reference proteome</keyword>
<dbReference type="RefSeq" id="WP_043214237.1">
    <property type="nucleotide sequence ID" value="NZ_CAJGUP010000238.1"/>
</dbReference>
<dbReference type="EMBL" id="CP016440">
    <property type="protein sequence ID" value="ANY17219.1"/>
    <property type="molecule type" value="Genomic_DNA"/>
</dbReference>
<sequence>MIAAVVKSLAGWKGSAAALAAAALLVAGVVLERQRYGVRQYEAGVRHTRLEADARARQIEAQYRRQEQELAADYAARLEQAHESVRQSSAERDRATGVADGLRGAIAAQRARAAQAAARAGLSEQAAARAWDIFKACADEYAALARDADAAIDGMREGAAWAQAAAKIRP</sequence>
<reference evidence="3 4" key="1">
    <citation type="submission" date="2015-09" db="EMBL/GenBank/DDBJ databases">
        <authorList>
            <person name="Jackson K.R."/>
            <person name="Lunt B.L."/>
            <person name="Fisher J.N.B."/>
            <person name="Gardner A.V."/>
            <person name="Bailey M.E."/>
            <person name="Deus L.M."/>
            <person name="Earl A.S."/>
            <person name="Gibby P.D."/>
            <person name="Hartmann K.A."/>
            <person name="Liu J.E."/>
            <person name="Manci A.M."/>
            <person name="Nielsen D.A."/>
            <person name="Solomon M.B."/>
            <person name="Breakwell D.P."/>
            <person name="Burnett S.H."/>
            <person name="Grose J.H."/>
        </authorList>
    </citation>
    <scope>NUCLEOTIDE SEQUENCE [LARGE SCALE GENOMIC DNA]</scope>
    <source>
        <strain evidence="3 4">2789STDY5608636</strain>
    </source>
</reference>
<evidence type="ECO:0000313" key="4">
    <source>
        <dbReference type="Proteomes" id="UP000053096"/>
    </source>
</evidence>
<protein>
    <submittedName>
        <fullName evidence="3">Uncharacterized protein</fullName>
    </submittedName>
</protein>
<proteinExistence type="predicted"/>
<evidence type="ECO:0000313" key="2">
    <source>
        <dbReference type="EMBL" id="ANY17219.1"/>
    </source>
</evidence>
<feature type="transmembrane region" description="Helical" evidence="1">
    <location>
        <begin position="12"/>
        <end position="31"/>
    </location>
</feature>
<accession>A0A0M7GQD1</accession>
<keyword evidence="1" id="KW-1133">Transmembrane helix</keyword>
<keyword evidence="1" id="KW-0812">Transmembrane</keyword>
<dbReference type="AlphaFoldDB" id="A0A0J6C284"/>
<accession>A0A0J6C284</accession>
<reference evidence="2 5" key="2">
    <citation type="submission" date="2016-07" db="EMBL/GenBank/DDBJ databases">
        <title>Complete genome sequences of Bordetella pseudohinzii.</title>
        <authorList>
            <person name="Spilker T."/>
            <person name="Darrah R."/>
            <person name="LiPuma J.J."/>
        </authorList>
    </citation>
    <scope>NUCLEOTIDE SEQUENCE [LARGE SCALE GENOMIC DNA]</scope>
    <source>
        <strain evidence="2 5">HI4681</strain>
    </source>
</reference>
<evidence type="ECO:0000313" key="3">
    <source>
        <dbReference type="EMBL" id="CUI97264.1"/>
    </source>
</evidence>
<organism evidence="3 4">
    <name type="scientific">Bordetella pseudohinzii</name>
    <dbReference type="NCBI Taxonomy" id="1331258"/>
    <lineage>
        <taxon>Bacteria</taxon>
        <taxon>Pseudomonadati</taxon>
        <taxon>Pseudomonadota</taxon>
        <taxon>Betaproteobacteria</taxon>
        <taxon>Burkholderiales</taxon>
        <taxon>Alcaligenaceae</taxon>
        <taxon>Bordetella</taxon>
    </lineage>
</organism>
<dbReference type="Proteomes" id="UP000092950">
    <property type="component" value="Chromosome"/>
</dbReference>